<keyword evidence="12" id="KW-0472">Membrane</keyword>
<dbReference type="PANTHER" id="PTHR45453:SF1">
    <property type="entry name" value="PHOSPHATE REGULON SENSOR PROTEIN PHOR"/>
    <property type="match status" value="1"/>
</dbReference>
<dbReference type="PATRIC" id="fig|608538.5.peg.1098"/>
<keyword evidence="8" id="KW-0547">Nucleotide-binding</keyword>
<reference evidence="14 15" key="1">
    <citation type="journal article" date="2010" name="J. Bacteriol.">
        <title>Complete genome sequence of the thermophilic, obligately chemolithoautotrophic hydrogen-oxidizing bacterium Hydrogenobacter thermophilus TK-6.</title>
        <authorList>
            <person name="Arai H."/>
            <person name="Kanbe H."/>
            <person name="Ishii M."/>
            <person name="Igarashi Y."/>
        </authorList>
    </citation>
    <scope>NUCLEOTIDE SEQUENCE [LARGE SCALE GENOMIC DNA]</scope>
    <source>
        <strain evidence="15">DSM 6534 / IAM 12695 / TK-6 [Tokyo]</strain>
    </source>
</reference>
<dbReference type="InterPro" id="IPR003661">
    <property type="entry name" value="HisK_dim/P_dom"/>
</dbReference>
<dbReference type="InterPro" id="IPR036890">
    <property type="entry name" value="HATPase_C_sf"/>
</dbReference>
<protein>
    <recommendedName>
        <fullName evidence="4">histidine kinase</fullName>
        <ecNumber evidence="4">2.7.13.3</ecNumber>
    </recommendedName>
</protein>
<dbReference type="PRINTS" id="PR00344">
    <property type="entry name" value="BCTRLSENSOR"/>
</dbReference>
<sequence length="329" mass="37516">MSILSDFLKEVDEGYTVIATSGRVVYANEFMVRRGIIKEEYEGKPYYECFRVLTLISAVAEGLSEKRRIATSFEHEEVEYQADVFPAGDGTLLRLTDITKFKRYERSKKEFVANVSHELKTPIAIIKSILETIIEEEKDEGKRRLLERALKRTEDLRNIVEDLLIITKLESGEEKLHKKMLNAKELVSVVFDMLREIAQNINVELINEVDENTKVYADEDKLNLLLLNLVDNAIKYNKEGGKVVVKARTEKGYVILEVSDTGIGIPKEHIPFIFERFYRVDRSRSRELGGTGLGLSIVKHIALSHGGKVEVESKEGEGSTFRVYLPQSI</sequence>
<keyword evidence="5" id="KW-1003">Cell membrane</keyword>
<dbReference type="PANTHER" id="PTHR45453">
    <property type="entry name" value="PHOSPHATE REGULON SENSOR PROTEIN PHOR"/>
    <property type="match status" value="1"/>
</dbReference>
<organism evidence="14 15">
    <name type="scientific">Hydrogenobacter thermophilus (strain DSM 6534 / IAM 12695 / TK-6)</name>
    <dbReference type="NCBI Taxonomy" id="608538"/>
    <lineage>
        <taxon>Bacteria</taxon>
        <taxon>Pseudomonadati</taxon>
        <taxon>Aquificota</taxon>
        <taxon>Aquificia</taxon>
        <taxon>Aquificales</taxon>
        <taxon>Aquificaceae</taxon>
        <taxon>Hydrogenobacter</taxon>
    </lineage>
</organism>
<evidence type="ECO:0000256" key="9">
    <source>
        <dbReference type="ARBA" id="ARBA00022777"/>
    </source>
</evidence>
<dbReference type="AlphaFoldDB" id="D3DI88"/>
<accession>D3DI88</accession>
<feature type="domain" description="Histidine kinase" evidence="13">
    <location>
        <begin position="114"/>
        <end position="329"/>
    </location>
</feature>
<evidence type="ECO:0000256" key="10">
    <source>
        <dbReference type="ARBA" id="ARBA00022840"/>
    </source>
</evidence>
<keyword evidence="11" id="KW-0902">Two-component regulatory system</keyword>
<keyword evidence="15" id="KW-1185">Reference proteome</keyword>
<dbReference type="InterPro" id="IPR005467">
    <property type="entry name" value="His_kinase_dom"/>
</dbReference>
<dbReference type="InterPro" id="IPR036097">
    <property type="entry name" value="HisK_dim/P_sf"/>
</dbReference>
<dbReference type="Pfam" id="PF00512">
    <property type="entry name" value="HisKA"/>
    <property type="match status" value="1"/>
</dbReference>
<evidence type="ECO:0000313" key="15">
    <source>
        <dbReference type="Proteomes" id="UP000002574"/>
    </source>
</evidence>
<dbReference type="eggNOG" id="COG5002">
    <property type="taxonomic scope" value="Bacteria"/>
</dbReference>
<comment type="catalytic activity">
    <reaction evidence="1">
        <text>ATP + protein L-histidine = ADP + protein N-phospho-L-histidine.</text>
        <dbReference type="EC" id="2.7.13.3"/>
    </reaction>
</comment>
<dbReference type="EMBL" id="AP011112">
    <property type="protein sequence ID" value="BAI69540.1"/>
    <property type="molecule type" value="Genomic_DNA"/>
</dbReference>
<dbReference type="GO" id="GO:0005886">
    <property type="term" value="C:plasma membrane"/>
    <property type="evidence" value="ECO:0007669"/>
    <property type="project" value="UniProtKB-SubCell"/>
</dbReference>
<dbReference type="GO" id="GO:0000155">
    <property type="term" value="F:phosphorelay sensor kinase activity"/>
    <property type="evidence" value="ECO:0007669"/>
    <property type="project" value="InterPro"/>
</dbReference>
<evidence type="ECO:0000313" key="14">
    <source>
        <dbReference type="EMBL" id="BAI69540.1"/>
    </source>
</evidence>
<evidence type="ECO:0000256" key="3">
    <source>
        <dbReference type="ARBA" id="ARBA00004314"/>
    </source>
</evidence>
<evidence type="ECO:0000256" key="12">
    <source>
        <dbReference type="ARBA" id="ARBA00023136"/>
    </source>
</evidence>
<comment type="subcellular location">
    <subcellularLocation>
        <location evidence="2">Cell membrane</location>
    </subcellularLocation>
    <subcellularLocation>
        <location evidence="3">Membrane raft</location>
        <topology evidence="3">Multi-pass membrane protein</topology>
    </subcellularLocation>
</comment>
<evidence type="ECO:0000256" key="1">
    <source>
        <dbReference type="ARBA" id="ARBA00000085"/>
    </source>
</evidence>
<dbReference type="GO" id="GO:0005524">
    <property type="term" value="F:ATP binding"/>
    <property type="evidence" value="ECO:0007669"/>
    <property type="project" value="UniProtKB-KW"/>
</dbReference>
<proteinExistence type="predicted"/>
<keyword evidence="10" id="KW-0067">ATP-binding</keyword>
<dbReference type="GO" id="GO:0016036">
    <property type="term" value="P:cellular response to phosphate starvation"/>
    <property type="evidence" value="ECO:0007669"/>
    <property type="project" value="TreeGrafter"/>
</dbReference>
<dbReference type="GO" id="GO:0004721">
    <property type="term" value="F:phosphoprotein phosphatase activity"/>
    <property type="evidence" value="ECO:0007669"/>
    <property type="project" value="TreeGrafter"/>
</dbReference>
<dbReference type="FunFam" id="3.30.565.10:FF:000023">
    <property type="entry name" value="PAS domain-containing sensor histidine kinase"/>
    <property type="match status" value="1"/>
</dbReference>
<dbReference type="SUPFAM" id="SSF47384">
    <property type="entry name" value="Homodimeric domain of signal transducing histidine kinase"/>
    <property type="match status" value="1"/>
</dbReference>
<dbReference type="KEGG" id="hth:HTH_1082"/>
<evidence type="ECO:0000259" key="13">
    <source>
        <dbReference type="PROSITE" id="PS50109"/>
    </source>
</evidence>
<dbReference type="RefSeq" id="WP_012963720.1">
    <property type="nucleotide sequence ID" value="NC_013799.1"/>
</dbReference>
<dbReference type="Proteomes" id="UP000002574">
    <property type="component" value="Chromosome"/>
</dbReference>
<evidence type="ECO:0000256" key="7">
    <source>
        <dbReference type="ARBA" id="ARBA00022679"/>
    </source>
</evidence>
<dbReference type="EC" id="2.7.13.3" evidence="4"/>
<name>D3DI88_HYDTT</name>
<dbReference type="Gene3D" id="3.30.565.10">
    <property type="entry name" value="Histidine kinase-like ATPase, C-terminal domain"/>
    <property type="match status" value="1"/>
</dbReference>
<dbReference type="SUPFAM" id="SSF55874">
    <property type="entry name" value="ATPase domain of HSP90 chaperone/DNA topoisomerase II/histidine kinase"/>
    <property type="match status" value="1"/>
</dbReference>
<dbReference type="STRING" id="608538.HTH_1082"/>
<keyword evidence="9 14" id="KW-0418">Kinase</keyword>
<keyword evidence="6" id="KW-0597">Phosphoprotein</keyword>
<evidence type="ECO:0000256" key="5">
    <source>
        <dbReference type="ARBA" id="ARBA00022475"/>
    </source>
</evidence>
<evidence type="ECO:0000256" key="11">
    <source>
        <dbReference type="ARBA" id="ARBA00023012"/>
    </source>
</evidence>
<dbReference type="InterPro" id="IPR050351">
    <property type="entry name" value="BphY/WalK/GraS-like"/>
</dbReference>
<keyword evidence="7" id="KW-0808">Transferase</keyword>
<dbReference type="Pfam" id="PF02518">
    <property type="entry name" value="HATPase_c"/>
    <property type="match status" value="1"/>
</dbReference>
<dbReference type="KEGG" id="hte:Hydth_1075"/>
<dbReference type="InterPro" id="IPR004358">
    <property type="entry name" value="Sig_transdc_His_kin-like_C"/>
</dbReference>
<dbReference type="PROSITE" id="PS50109">
    <property type="entry name" value="HIS_KIN"/>
    <property type="match status" value="1"/>
</dbReference>
<dbReference type="SMART" id="SM00387">
    <property type="entry name" value="HATPase_c"/>
    <property type="match status" value="1"/>
</dbReference>
<evidence type="ECO:0000256" key="8">
    <source>
        <dbReference type="ARBA" id="ARBA00022741"/>
    </source>
</evidence>
<dbReference type="GO" id="GO:0045121">
    <property type="term" value="C:membrane raft"/>
    <property type="evidence" value="ECO:0007669"/>
    <property type="project" value="UniProtKB-SubCell"/>
</dbReference>
<dbReference type="Gene3D" id="1.10.287.130">
    <property type="match status" value="1"/>
</dbReference>
<evidence type="ECO:0000256" key="6">
    <source>
        <dbReference type="ARBA" id="ARBA00022553"/>
    </source>
</evidence>
<dbReference type="InterPro" id="IPR003594">
    <property type="entry name" value="HATPase_dom"/>
</dbReference>
<dbReference type="OrthoDB" id="9813151at2"/>
<gene>
    <name evidence="14" type="ordered locus">HTH_1082</name>
</gene>
<dbReference type="SMART" id="SM00388">
    <property type="entry name" value="HisKA"/>
    <property type="match status" value="1"/>
</dbReference>
<evidence type="ECO:0000256" key="2">
    <source>
        <dbReference type="ARBA" id="ARBA00004236"/>
    </source>
</evidence>
<dbReference type="CDD" id="cd00082">
    <property type="entry name" value="HisKA"/>
    <property type="match status" value="1"/>
</dbReference>
<dbReference type="CDD" id="cd00075">
    <property type="entry name" value="HATPase"/>
    <property type="match status" value="1"/>
</dbReference>
<evidence type="ECO:0000256" key="4">
    <source>
        <dbReference type="ARBA" id="ARBA00012438"/>
    </source>
</evidence>
<dbReference type="FunFam" id="1.10.287.130:FF:000001">
    <property type="entry name" value="Two-component sensor histidine kinase"/>
    <property type="match status" value="1"/>
</dbReference>